<dbReference type="InterPro" id="IPR002078">
    <property type="entry name" value="Sigma_54_int"/>
</dbReference>
<dbReference type="PANTHER" id="PTHR32071:SF35">
    <property type="entry name" value="ANAEROBIC NITRIC OXIDE REDUCTASE TRANSCRIPTION REGULATOR NORR"/>
    <property type="match status" value="1"/>
</dbReference>
<dbReference type="InterPro" id="IPR025944">
    <property type="entry name" value="Sigma_54_int_dom_CS"/>
</dbReference>
<dbReference type="Pfam" id="PF02954">
    <property type="entry name" value="HTH_8"/>
    <property type="match status" value="1"/>
</dbReference>
<dbReference type="InterPro" id="IPR027417">
    <property type="entry name" value="P-loop_NTPase"/>
</dbReference>
<dbReference type="SUPFAM" id="SSF46689">
    <property type="entry name" value="Homeodomain-like"/>
    <property type="match status" value="1"/>
</dbReference>
<dbReference type="Gene3D" id="3.40.50.300">
    <property type="entry name" value="P-loop containing nucleotide triphosphate hydrolases"/>
    <property type="match status" value="1"/>
</dbReference>
<dbReference type="InterPro" id="IPR009057">
    <property type="entry name" value="Homeodomain-like_sf"/>
</dbReference>
<comment type="caution">
    <text evidence="7">The sequence shown here is derived from an EMBL/GenBank/DDBJ whole genome shotgun (WGS) entry which is preliminary data.</text>
</comment>
<protein>
    <submittedName>
        <fullName evidence="7">Nitric oxide reductase transcriptional regulator NorR</fullName>
    </submittedName>
</protein>
<dbReference type="PROSITE" id="PS50045">
    <property type="entry name" value="SIGMA54_INTERACT_4"/>
    <property type="match status" value="1"/>
</dbReference>
<dbReference type="NCBIfam" id="NF003451">
    <property type="entry name" value="PRK05022.1"/>
    <property type="match status" value="1"/>
</dbReference>
<evidence type="ECO:0000313" key="7">
    <source>
        <dbReference type="EMBL" id="PPC78100.1"/>
    </source>
</evidence>
<dbReference type="InterPro" id="IPR029016">
    <property type="entry name" value="GAF-like_dom_sf"/>
</dbReference>
<dbReference type="SUPFAM" id="SSF52540">
    <property type="entry name" value="P-loop containing nucleoside triphosphate hydrolases"/>
    <property type="match status" value="1"/>
</dbReference>
<dbReference type="GO" id="GO:0006355">
    <property type="term" value="P:regulation of DNA-templated transcription"/>
    <property type="evidence" value="ECO:0007669"/>
    <property type="project" value="InterPro"/>
</dbReference>
<dbReference type="EMBL" id="PRLP01000020">
    <property type="protein sequence ID" value="PPC78100.1"/>
    <property type="molecule type" value="Genomic_DNA"/>
</dbReference>
<dbReference type="Pfam" id="PF25601">
    <property type="entry name" value="AAA_lid_14"/>
    <property type="match status" value="1"/>
</dbReference>
<keyword evidence="3" id="KW-0805">Transcription regulation</keyword>
<name>A0A2S5KTL6_9PROT</name>
<evidence type="ECO:0000259" key="6">
    <source>
        <dbReference type="PROSITE" id="PS50045"/>
    </source>
</evidence>
<dbReference type="PROSITE" id="PS00676">
    <property type="entry name" value="SIGMA54_INTERACT_2"/>
    <property type="match status" value="1"/>
</dbReference>
<dbReference type="Pfam" id="PF00158">
    <property type="entry name" value="Sigma54_activat"/>
    <property type="match status" value="1"/>
</dbReference>
<dbReference type="FunFam" id="3.40.50.300:FF:000006">
    <property type="entry name" value="DNA-binding transcriptional regulator NtrC"/>
    <property type="match status" value="1"/>
</dbReference>
<accession>A0A2S5KTL6</accession>
<dbReference type="Pfam" id="PF01590">
    <property type="entry name" value="GAF"/>
    <property type="match status" value="1"/>
</dbReference>
<sequence>MTSLADMADVLSLVADLSRDLPDQERYQRVLDCITQRFPCHACALLRLEQDTLVPVAVYGLSEDTLGRRFSLAHHPRLQAIAAQRGPLRFAADCELPDPYDGLVEIPEENAQTPLDVHDCMGCALYLDNRLWGVLTLDALQPGHFDGFDMTELEIMMQLAAASVAAAERMHALSQRAAHSEQVSQAMLQSRAGQDMIGNSAVMRALQDEIALVASSSLAVLILGETGVGKERVAEALHRQSDRARQPLISLNCAALNETLAESELFGHARGAFSGAVTERAGKFELADGGTLFLDEVGELPLSIQAKLLRVLQSGQIQRLGSDKDHRVDVRIIAATNRQLQEEVRAGRFRADLYHRLSVYPLQVPPLRERGRDVLQLAGYFLEQNRIRLGVAALRLSHEAQQALLGYRWPGNVRELEHALSRAALKALSVHAGGCRTIEICRTQLDLVDAPLVTVSSDKAAEPLPGAVFEEPGWQGLDLRQATAQYQAQMIQAILAEQQGNWSAAARILGVDRANLHRLARRLGMKA</sequence>
<evidence type="ECO:0000313" key="8">
    <source>
        <dbReference type="Proteomes" id="UP000238196"/>
    </source>
</evidence>
<dbReference type="SMART" id="SM00382">
    <property type="entry name" value="AAA"/>
    <property type="match status" value="1"/>
</dbReference>
<dbReference type="PROSITE" id="PS00688">
    <property type="entry name" value="SIGMA54_INTERACT_3"/>
    <property type="match status" value="1"/>
</dbReference>
<dbReference type="OrthoDB" id="9804019at2"/>
<dbReference type="GO" id="GO:0043565">
    <property type="term" value="F:sequence-specific DNA binding"/>
    <property type="evidence" value="ECO:0007669"/>
    <property type="project" value="InterPro"/>
</dbReference>
<keyword evidence="5" id="KW-0804">Transcription</keyword>
<dbReference type="PROSITE" id="PS00675">
    <property type="entry name" value="SIGMA54_INTERACT_1"/>
    <property type="match status" value="1"/>
</dbReference>
<gene>
    <name evidence="7" type="ORF">C4K68_06735</name>
</gene>
<feature type="domain" description="Sigma-54 factor interaction" evidence="6">
    <location>
        <begin position="196"/>
        <end position="425"/>
    </location>
</feature>
<evidence type="ECO:0000256" key="5">
    <source>
        <dbReference type="ARBA" id="ARBA00023163"/>
    </source>
</evidence>
<keyword evidence="4" id="KW-0238">DNA-binding</keyword>
<dbReference type="InterPro" id="IPR002197">
    <property type="entry name" value="HTH_Fis"/>
</dbReference>
<dbReference type="InterPro" id="IPR025943">
    <property type="entry name" value="Sigma_54_int_dom_ATP-bd_2"/>
</dbReference>
<dbReference type="PANTHER" id="PTHR32071">
    <property type="entry name" value="TRANSCRIPTIONAL REGULATORY PROTEIN"/>
    <property type="match status" value="1"/>
</dbReference>
<proteinExistence type="predicted"/>
<reference evidence="7 8" key="1">
    <citation type="submission" date="2018-02" db="EMBL/GenBank/DDBJ databases">
        <title>novel marine gammaproteobacteria from coastal saline agro ecosystem.</title>
        <authorList>
            <person name="Krishnan R."/>
            <person name="Ramesh Kumar N."/>
        </authorList>
    </citation>
    <scope>NUCLEOTIDE SEQUENCE [LARGE SCALE GENOMIC DNA]</scope>
    <source>
        <strain evidence="7 8">228</strain>
    </source>
</reference>
<dbReference type="InterPro" id="IPR058031">
    <property type="entry name" value="AAA_lid_NorR"/>
</dbReference>
<dbReference type="AlphaFoldDB" id="A0A2S5KTL6"/>
<evidence type="ECO:0000256" key="2">
    <source>
        <dbReference type="ARBA" id="ARBA00022840"/>
    </source>
</evidence>
<dbReference type="PRINTS" id="PR01590">
    <property type="entry name" value="HTHFIS"/>
</dbReference>
<keyword evidence="1" id="KW-0547">Nucleotide-binding</keyword>
<dbReference type="Gene3D" id="1.10.10.60">
    <property type="entry name" value="Homeodomain-like"/>
    <property type="match status" value="1"/>
</dbReference>
<dbReference type="InterPro" id="IPR003018">
    <property type="entry name" value="GAF"/>
</dbReference>
<dbReference type="InterPro" id="IPR025662">
    <property type="entry name" value="Sigma_54_int_dom_ATP-bd_1"/>
</dbReference>
<organism evidence="7 8">
    <name type="scientific">Proteobacteria bacterium 228</name>
    <dbReference type="NCBI Taxonomy" id="2083153"/>
    <lineage>
        <taxon>Bacteria</taxon>
        <taxon>Pseudomonadati</taxon>
        <taxon>Pseudomonadota</taxon>
    </lineage>
</organism>
<evidence type="ECO:0000256" key="4">
    <source>
        <dbReference type="ARBA" id="ARBA00023125"/>
    </source>
</evidence>
<dbReference type="Proteomes" id="UP000238196">
    <property type="component" value="Unassembled WGS sequence"/>
</dbReference>
<dbReference type="CDD" id="cd00009">
    <property type="entry name" value="AAA"/>
    <property type="match status" value="1"/>
</dbReference>
<dbReference type="SUPFAM" id="SSF55781">
    <property type="entry name" value="GAF domain-like"/>
    <property type="match status" value="1"/>
</dbReference>
<dbReference type="InterPro" id="IPR003593">
    <property type="entry name" value="AAA+_ATPase"/>
</dbReference>
<evidence type="ECO:0000256" key="3">
    <source>
        <dbReference type="ARBA" id="ARBA00023015"/>
    </source>
</evidence>
<dbReference type="SMART" id="SM00065">
    <property type="entry name" value="GAF"/>
    <property type="match status" value="1"/>
</dbReference>
<dbReference type="GO" id="GO:0005524">
    <property type="term" value="F:ATP binding"/>
    <property type="evidence" value="ECO:0007669"/>
    <property type="project" value="UniProtKB-KW"/>
</dbReference>
<keyword evidence="2" id="KW-0067">ATP-binding</keyword>
<evidence type="ECO:0000256" key="1">
    <source>
        <dbReference type="ARBA" id="ARBA00022741"/>
    </source>
</evidence>
<dbReference type="Gene3D" id="1.10.8.60">
    <property type="match status" value="1"/>
</dbReference>
<dbReference type="Gene3D" id="3.30.450.40">
    <property type="match status" value="1"/>
</dbReference>